<dbReference type="Gramene" id="KFK25618">
    <property type="protein sequence ID" value="KFK25618"/>
    <property type="gene ID" value="AALP_AA8G138000"/>
</dbReference>
<evidence type="ECO:0000313" key="1">
    <source>
        <dbReference type="EMBL" id="KFK25618.1"/>
    </source>
</evidence>
<name>A0A087G6W6_ARAAL</name>
<sequence length="33" mass="3714">MVLASNVDVGSPLFSTISFRRCLLIRRQLCCSK</sequence>
<organism evidence="1 2">
    <name type="scientific">Arabis alpina</name>
    <name type="common">Alpine rock-cress</name>
    <dbReference type="NCBI Taxonomy" id="50452"/>
    <lineage>
        <taxon>Eukaryota</taxon>
        <taxon>Viridiplantae</taxon>
        <taxon>Streptophyta</taxon>
        <taxon>Embryophyta</taxon>
        <taxon>Tracheophyta</taxon>
        <taxon>Spermatophyta</taxon>
        <taxon>Magnoliopsida</taxon>
        <taxon>eudicotyledons</taxon>
        <taxon>Gunneridae</taxon>
        <taxon>Pentapetalae</taxon>
        <taxon>rosids</taxon>
        <taxon>malvids</taxon>
        <taxon>Brassicales</taxon>
        <taxon>Brassicaceae</taxon>
        <taxon>Arabideae</taxon>
        <taxon>Arabis</taxon>
    </lineage>
</organism>
<gene>
    <name evidence="1" type="ordered locus">AALP_Aa8g138000</name>
</gene>
<dbReference type="EMBL" id="CM002876">
    <property type="protein sequence ID" value="KFK25618.1"/>
    <property type="molecule type" value="Genomic_DNA"/>
</dbReference>
<dbReference type="Proteomes" id="UP000029120">
    <property type="component" value="Chromosome 8"/>
</dbReference>
<protein>
    <submittedName>
        <fullName evidence="1">Uncharacterized protein</fullName>
    </submittedName>
</protein>
<accession>A0A087G6W6</accession>
<reference evidence="2" key="1">
    <citation type="journal article" date="2015" name="Nat. Plants">
        <title>Genome expansion of Arabis alpina linked with retrotransposition and reduced symmetric DNA methylation.</title>
        <authorList>
            <person name="Willing E.M."/>
            <person name="Rawat V."/>
            <person name="Mandakova T."/>
            <person name="Maumus F."/>
            <person name="James G.V."/>
            <person name="Nordstroem K.J."/>
            <person name="Becker C."/>
            <person name="Warthmann N."/>
            <person name="Chica C."/>
            <person name="Szarzynska B."/>
            <person name="Zytnicki M."/>
            <person name="Albani M.C."/>
            <person name="Kiefer C."/>
            <person name="Bergonzi S."/>
            <person name="Castaings L."/>
            <person name="Mateos J.L."/>
            <person name="Berns M.C."/>
            <person name="Bujdoso N."/>
            <person name="Piofczyk T."/>
            <person name="de Lorenzo L."/>
            <person name="Barrero-Sicilia C."/>
            <person name="Mateos I."/>
            <person name="Piednoel M."/>
            <person name="Hagmann J."/>
            <person name="Chen-Min-Tao R."/>
            <person name="Iglesias-Fernandez R."/>
            <person name="Schuster S.C."/>
            <person name="Alonso-Blanco C."/>
            <person name="Roudier F."/>
            <person name="Carbonero P."/>
            <person name="Paz-Ares J."/>
            <person name="Davis S.J."/>
            <person name="Pecinka A."/>
            <person name="Quesneville H."/>
            <person name="Colot V."/>
            <person name="Lysak M.A."/>
            <person name="Weigel D."/>
            <person name="Coupland G."/>
            <person name="Schneeberger K."/>
        </authorList>
    </citation>
    <scope>NUCLEOTIDE SEQUENCE [LARGE SCALE GENOMIC DNA]</scope>
    <source>
        <strain evidence="2">cv. Pajares</strain>
    </source>
</reference>
<keyword evidence="2" id="KW-1185">Reference proteome</keyword>
<dbReference type="AlphaFoldDB" id="A0A087G6W6"/>
<evidence type="ECO:0000313" key="2">
    <source>
        <dbReference type="Proteomes" id="UP000029120"/>
    </source>
</evidence>
<proteinExistence type="predicted"/>